<evidence type="ECO:0000259" key="3">
    <source>
        <dbReference type="PROSITE" id="PS51178"/>
    </source>
</evidence>
<feature type="transmembrane region" description="Helical" evidence="2">
    <location>
        <begin position="15"/>
        <end position="39"/>
    </location>
</feature>
<gene>
    <name evidence="4" type="ORF">I0C86_11865</name>
</gene>
<dbReference type="SMART" id="SM00740">
    <property type="entry name" value="PASTA"/>
    <property type="match status" value="1"/>
</dbReference>
<sequence length="163" mass="16532">MPPATGPAKNNRTLLIVLGAVGGVLVLLCGLCAIVGMFAGEEKPATLPATSRVAERPADTAGSPAPEPTTLAPTTLAPTTPAAPPSPVAAPTVTMPNLVGENAAVAEDKLRALGFTKVQFGSQDKNDTLVILPANWTVTKQSAKAGRKVSPDTLIVLTCTKEG</sequence>
<dbReference type="Gene3D" id="3.30.10.20">
    <property type="match status" value="1"/>
</dbReference>
<dbReference type="PROSITE" id="PS51178">
    <property type="entry name" value="PASTA"/>
    <property type="match status" value="1"/>
</dbReference>
<reference evidence="4 5" key="1">
    <citation type="submission" date="2020-11" db="EMBL/GenBank/DDBJ databases">
        <title>A novel isolate from a Black sea contaminated sediment with potential to produce alkanes: Plantactinospora alkalitolerans sp. nov.</title>
        <authorList>
            <person name="Carro L."/>
            <person name="Veyisoglu A."/>
            <person name="Guven K."/>
            <person name="Schumann P."/>
            <person name="Klenk H.-P."/>
            <person name="Sahin N."/>
        </authorList>
    </citation>
    <scope>NUCLEOTIDE SEQUENCE [LARGE SCALE GENOMIC DNA]</scope>
    <source>
        <strain evidence="4 5">S1510</strain>
    </source>
</reference>
<feature type="region of interest" description="Disordered" evidence="1">
    <location>
        <begin position="49"/>
        <end position="90"/>
    </location>
</feature>
<dbReference type="Proteomes" id="UP000638560">
    <property type="component" value="Unassembled WGS sequence"/>
</dbReference>
<comment type="caution">
    <text evidence="4">The sequence shown here is derived from an EMBL/GenBank/DDBJ whole genome shotgun (WGS) entry which is preliminary data.</text>
</comment>
<keyword evidence="2" id="KW-1133">Transmembrane helix</keyword>
<dbReference type="EMBL" id="JADPUN010000128">
    <property type="protein sequence ID" value="MBF9129654.1"/>
    <property type="molecule type" value="Genomic_DNA"/>
</dbReference>
<dbReference type="SUPFAM" id="SSF54184">
    <property type="entry name" value="Penicillin-binding protein 2x (pbp-2x), c-terminal domain"/>
    <property type="match status" value="1"/>
</dbReference>
<protein>
    <submittedName>
        <fullName evidence="4">PASTA domain-containing protein</fullName>
    </submittedName>
</protein>
<evidence type="ECO:0000313" key="5">
    <source>
        <dbReference type="Proteomes" id="UP000638560"/>
    </source>
</evidence>
<dbReference type="CDD" id="cd06577">
    <property type="entry name" value="PASTA_pknB"/>
    <property type="match status" value="1"/>
</dbReference>
<feature type="compositionally biased region" description="Low complexity" evidence="1">
    <location>
        <begin position="68"/>
        <end position="80"/>
    </location>
</feature>
<keyword evidence="2" id="KW-0812">Transmembrane</keyword>
<feature type="domain" description="PASTA" evidence="3">
    <location>
        <begin position="89"/>
        <end position="161"/>
    </location>
</feature>
<keyword evidence="5" id="KW-1185">Reference proteome</keyword>
<accession>A0ABS0GUL6</accession>
<dbReference type="RefSeq" id="WP_196201284.1">
    <property type="nucleotide sequence ID" value="NZ_JADPUN010000128.1"/>
</dbReference>
<evidence type="ECO:0000313" key="4">
    <source>
        <dbReference type="EMBL" id="MBF9129654.1"/>
    </source>
</evidence>
<evidence type="ECO:0000256" key="2">
    <source>
        <dbReference type="SAM" id="Phobius"/>
    </source>
</evidence>
<proteinExistence type="predicted"/>
<keyword evidence="2" id="KW-0472">Membrane</keyword>
<organism evidence="4 5">
    <name type="scientific">Plantactinospora alkalitolerans</name>
    <dbReference type="NCBI Taxonomy" id="2789879"/>
    <lineage>
        <taxon>Bacteria</taxon>
        <taxon>Bacillati</taxon>
        <taxon>Actinomycetota</taxon>
        <taxon>Actinomycetes</taxon>
        <taxon>Micromonosporales</taxon>
        <taxon>Micromonosporaceae</taxon>
        <taxon>Plantactinospora</taxon>
    </lineage>
</organism>
<name>A0ABS0GUL6_9ACTN</name>
<evidence type="ECO:0000256" key="1">
    <source>
        <dbReference type="SAM" id="MobiDB-lite"/>
    </source>
</evidence>
<dbReference type="InterPro" id="IPR005543">
    <property type="entry name" value="PASTA_dom"/>
</dbReference>
<dbReference type="Pfam" id="PF03793">
    <property type="entry name" value="PASTA"/>
    <property type="match status" value="1"/>
</dbReference>